<evidence type="ECO:0000313" key="2">
    <source>
        <dbReference type="WBParaSite" id="ES5_v2.g26071.t1"/>
    </source>
</evidence>
<proteinExistence type="predicted"/>
<dbReference type="WBParaSite" id="ES5_v2.g26071.t1">
    <property type="protein sequence ID" value="ES5_v2.g26071.t1"/>
    <property type="gene ID" value="ES5_v2.g26071"/>
</dbReference>
<evidence type="ECO:0000313" key="1">
    <source>
        <dbReference type="Proteomes" id="UP000887579"/>
    </source>
</evidence>
<protein>
    <submittedName>
        <fullName evidence="2">Uncharacterized protein</fullName>
    </submittedName>
</protein>
<dbReference type="Proteomes" id="UP000887579">
    <property type="component" value="Unplaced"/>
</dbReference>
<name>A0AC34G8I4_9BILA</name>
<sequence length="382" mass="42296">MAEAETSQPSTSTSTLPVPSSTSSNTSCVPQKTNDSDLPCLSSDFEISKLQNSPKKKKNRKHKSPLSKKFRKIKQSTTVTETMAVKKTFPSRGRNPFTSIEATTLPTSRSVTSENTVDHLYYKPTKPKHPKTWKRRKSPVSDISSKDNSLTSVASMTSPSSLSNVIPTRRQNFGFNEIDTDYEKNESDATTTETTRTPKMFEVNETLESETTTLTTSTIQTESSNASTPIITESDEITERTQSPAKNGIQSPTSVSVEMNPSSPLPLKFVQKERTKIECQPRVAAEVVQVLAKHRETDDWRLPNEKFELINEEGESLKKLANSSTTTSTISTKSPLSPTLSTPPSSAQVDKIAQRFSPQFTPRSSKTLADSNDPFLSNNPYW</sequence>
<organism evidence="1 2">
    <name type="scientific">Panagrolaimus sp. ES5</name>
    <dbReference type="NCBI Taxonomy" id="591445"/>
    <lineage>
        <taxon>Eukaryota</taxon>
        <taxon>Metazoa</taxon>
        <taxon>Ecdysozoa</taxon>
        <taxon>Nematoda</taxon>
        <taxon>Chromadorea</taxon>
        <taxon>Rhabditida</taxon>
        <taxon>Tylenchina</taxon>
        <taxon>Panagrolaimomorpha</taxon>
        <taxon>Panagrolaimoidea</taxon>
        <taxon>Panagrolaimidae</taxon>
        <taxon>Panagrolaimus</taxon>
    </lineage>
</organism>
<reference evidence="2" key="1">
    <citation type="submission" date="2022-11" db="UniProtKB">
        <authorList>
            <consortium name="WormBaseParasite"/>
        </authorList>
    </citation>
    <scope>IDENTIFICATION</scope>
</reference>
<accession>A0AC34G8I4</accession>